<dbReference type="AlphaFoldDB" id="A0A564ZJU8"/>
<evidence type="ECO:0000313" key="6">
    <source>
        <dbReference type="Proteomes" id="UP000334340"/>
    </source>
</evidence>
<accession>A0A564ZJU8</accession>
<dbReference type="GO" id="GO:0071160">
    <property type="term" value="F:cyanophycin synthetase activity (L-aspartate-adding)"/>
    <property type="evidence" value="ECO:0007669"/>
    <property type="project" value="UniProtKB-EC"/>
</dbReference>
<sequence length="438" mass="49102">MNRQFSLRYRLRSWWCIKRYQWEARFVVRLAVWLRGVPVVAVTGTNGKTTTVHLIDRLLRAAGYHVGSCTTYGVYHDGIRVAGGDKAGHRGIWRALHCRRLQVIVAEVGRGGMLRYGTGFSQCRVGVVTNVLADHLGLDGVWTVDQMAVAKAEIIRRTDPAGAVVLNADDPRVAAMAQRMVAQPVWFTVEGREREFDRGWFLRDGALWRKDGTGEERLLATTEMPMTHGGHQRYNIANALAALAAVEAMGDRFAVPRTAQCAVLREYERDHRVYPPGRFILARFRGHYVLLLHLKNPDAYRLEAPFIRRVQAALGCRYLLGVATSIGNRLEEYHRAESQELASLCDGVFLRPPVDKYLRGLPSDEMLRRLSVALKPGQLLSTEPLPAEEMLERARQLFGDSFILVYCRTHADPAFNLETFLCEAEVLPLPAAALAGAA</sequence>
<evidence type="ECO:0000313" key="5">
    <source>
        <dbReference type="EMBL" id="VUZ85137.1"/>
    </source>
</evidence>
<dbReference type="GO" id="GO:0004326">
    <property type="term" value="F:tetrahydrofolylpolyglutamate synthase activity"/>
    <property type="evidence" value="ECO:0007669"/>
    <property type="project" value="InterPro"/>
</dbReference>
<proteinExistence type="predicted"/>
<dbReference type="SUPFAM" id="SSF53623">
    <property type="entry name" value="MurD-like peptide ligases, catalytic domain"/>
    <property type="match status" value="1"/>
</dbReference>
<dbReference type="PROSITE" id="PS01011">
    <property type="entry name" value="FOLYLPOLYGLU_SYNT_1"/>
    <property type="match status" value="1"/>
</dbReference>
<keyword evidence="1 5" id="KW-0436">Ligase</keyword>
<dbReference type="EC" id="6.3.2.29" evidence="5"/>
<dbReference type="Gene3D" id="3.40.1190.10">
    <property type="entry name" value="Mur-like, catalytic domain"/>
    <property type="match status" value="1"/>
</dbReference>
<dbReference type="Pfam" id="PF08245">
    <property type="entry name" value="Mur_ligase_M"/>
    <property type="match status" value="1"/>
</dbReference>
<dbReference type="InterPro" id="IPR013221">
    <property type="entry name" value="Mur_ligase_cen"/>
</dbReference>
<dbReference type="PANTHER" id="PTHR23135">
    <property type="entry name" value="MUR LIGASE FAMILY MEMBER"/>
    <property type="match status" value="1"/>
</dbReference>
<dbReference type="PANTHER" id="PTHR23135:SF18">
    <property type="entry name" value="CYANOPHYCIN SYNTHETASE"/>
    <property type="match status" value="1"/>
</dbReference>
<evidence type="ECO:0000256" key="3">
    <source>
        <dbReference type="ARBA" id="ARBA00022840"/>
    </source>
</evidence>
<dbReference type="InterPro" id="IPR018109">
    <property type="entry name" value="Folylpolyglutamate_synth_CS"/>
</dbReference>
<keyword evidence="6" id="KW-1185">Reference proteome</keyword>
<feature type="domain" description="Mur ligase central" evidence="4">
    <location>
        <begin position="42"/>
        <end position="246"/>
    </location>
</feature>
<keyword evidence="2" id="KW-0547">Nucleotide-binding</keyword>
<gene>
    <name evidence="5" type="primary">cphA</name>
    <name evidence="5" type="ORF">MELA_01513</name>
</gene>
<dbReference type="GO" id="GO:0005524">
    <property type="term" value="F:ATP binding"/>
    <property type="evidence" value="ECO:0007669"/>
    <property type="project" value="UniProtKB-KW"/>
</dbReference>
<keyword evidence="3" id="KW-0067">ATP-binding</keyword>
<evidence type="ECO:0000256" key="1">
    <source>
        <dbReference type="ARBA" id="ARBA00022598"/>
    </source>
</evidence>
<organism evidence="5 6">
    <name type="scientific">Candidatus Methylomirabilis lanthanidiphila</name>
    <dbReference type="NCBI Taxonomy" id="2211376"/>
    <lineage>
        <taxon>Bacteria</taxon>
        <taxon>Candidatus Methylomirabilota</taxon>
        <taxon>Candidatus Methylomirabilia</taxon>
        <taxon>Candidatus Methylomirabilales</taxon>
        <taxon>Candidatus Methylomirabilaceae</taxon>
        <taxon>Candidatus Methylomirabilis</taxon>
    </lineage>
</organism>
<dbReference type="InterPro" id="IPR036565">
    <property type="entry name" value="Mur-like_cat_sf"/>
</dbReference>
<evidence type="ECO:0000259" key="4">
    <source>
        <dbReference type="Pfam" id="PF08245"/>
    </source>
</evidence>
<evidence type="ECO:0000256" key="2">
    <source>
        <dbReference type="ARBA" id="ARBA00022741"/>
    </source>
</evidence>
<name>A0A564ZJU8_9BACT</name>
<reference evidence="5 6" key="1">
    <citation type="submission" date="2019-07" db="EMBL/GenBank/DDBJ databases">
        <authorList>
            <person name="Cremers G."/>
        </authorList>
    </citation>
    <scope>NUCLEOTIDE SEQUENCE [LARGE SCALE GENOMIC DNA]</scope>
</reference>
<dbReference type="Proteomes" id="UP000334340">
    <property type="component" value="Unassembled WGS sequence"/>
</dbReference>
<dbReference type="EMBL" id="CABIKM010000022">
    <property type="protein sequence ID" value="VUZ85137.1"/>
    <property type="molecule type" value="Genomic_DNA"/>
</dbReference>
<protein>
    <submittedName>
        <fullName evidence="5">Cyanophycin synthetase</fullName>
        <ecNumber evidence="5">6.3.2.29</ecNumber>
    </submittedName>
</protein>